<evidence type="ECO:0000313" key="3">
    <source>
        <dbReference type="Proteomes" id="UP000314294"/>
    </source>
</evidence>
<keyword evidence="3" id="KW-1185">Reference proteome</keyword>
<feature type="region of interest" description="Disordered" evidence="1">
    <location>
        <begin position="1"/>
        <end position="37"/>
    </location>
</feature>
<comment type="caution">
    <text evidence="2">The sequence shown here is derived from an EMBL/GenBank/DDBJ whole genome shotgun (WGS) entry which is preliminary data.</text>
</comment>
<evidence type="ECO:0000313" key="2">
    <source>
        <dbReference type="EMBL" id="TNN81854.1"/>
    </source>
</evidence>
<dbReference type="Proteomes" id="UP000314294">
    <property type="component" value="Unassembled WGS sequence"/>
</dbReference>
<sequence>MDLGLWAPSRQKEEEREGQRDFHNAGDVPRWSLDTDGVWSDQLDSRRKQRGEHVLNGDRGEVDYTVSAGDLMTDTHNAPSADDRHHEKRTEEDAKEPACRVQSWAKLRMMDWALSGLQLVFGGGEIRCFDYWSAQEFGASRKYQSAPPRTSCSALLLQSPRGVLPASLNFLFPSTPHWGSSHGIT</sequence>
<organism evidence="2 3">
    <name type="scientific">Liparis tanakae</name>
    <name type="common">Tanaka's snailfish</name>
    <dbReference type="NCBI Taxonomy" id="230148"/>
    <lineage>
        <taxon>Eukaryota</taxon>
        <taxon>Metazoa</taxon>
        <taxon>Chordata</taxon>
        <taxon>Craniata</taxon>
        <taxon>Vertebrata</taxon>
        <taxon>Euteleostomi</taxon>
        <taxon>Actinopterygii</taxon>
        <taxon>Neopterygii</taxon>
        <taxon>Teleostei</taxon>
        <taxon>Neoteleostei</taxon>
        <taxon>Acanthomorphata</taxon>
        <taxon>Eupercaria</taxon>
        <taxon>Perciformes</taxon>
        <taxon>Cottioidei</taxon>
        <taxon>Cottales</taxon>
        <taxon>Liparidae</taxon>
        <taxon>Liparis</taxon>
    </lineage>
</organism>
<dbReference type="AlphaFoldDB" id="A0A4Z2IWC3"/>
<gene>
    <name evidence="2" type="ORF">EYF80_007983</name>
</gene>
<feature type="region of interest" description="Disordered" evidence="1">
    <location>
        <begin position="71"/>
        <end position="96"/>
    </location>
</feature>
<evidence type="ECO:0000256" key="1">
    <source>
        <dbReference type="SAM" id="MobiDB-lite"/>
    </source>
</evidence>
<dbReference type="EMBL" id="SRLO01000044">
    <property type="protein sequence ID" value="TNN81854.1"/>
    <property type="molecule type" value="Genomic_DNA"/>
</dbReference>
<feature type="compositionally biased region" description="Basic and acidic residues" evidence="1">
    <location>
        <begin position="10"/>
        <end position="24"/>
    </location>
</feature>
<reference evidence="2 3" key="1">
    <citation type="submission" date="2019-03" db="EMBL/GenBank/DDBJ databases">
        <title>First draft genome of Liparis tanakae, snailfish: a comprehensive survey of snailfish specific genes.</title>
        <authorList>
            <person name="Kim W."/>
            <person name="Song I."/>
            <person name="Jeong J.-H."/>
            <person name="Kim D."/>
            <person name="Kim S."/>
            <person name="Ryu S."/>
            <person name="Song J.Y."/>
            <person name="Lee S.K."/>
        </authorList>
    </citation>
    <scope>NUCLEOTIDE SEQUENCE [LARGE SCALE GENOMIC DNA]</scope>
    <source>
        <tissue evidence="2">Muscle</tissue>
    </source>
</reference>
<protein>
    <submittedName>
        <fullName evidence="2">Uncharacterized protein</fullName>
    </submittedName>
</protein>
<proteinExistence type="predicted"/>
<feature type="compositionally biased region" description="Basic and acidic residues" evidence="1">
    <location>
        <begin position="81"/>
        <end position="96"/>
    </location>
</feature>
<name>A0A4Z2IWC3_9TELE</name>
<accession>A0A4Z2IWC3</accession>